<gene>
    <name evidence="1" type="ORF">MLD38_026112</name>
</gene>
<organism evidence="1 2">
    <name type="scientific">Melastoma candidum</name>
    <dbReference type="NCBI Taxonomy" id="119954"/>
    <lineage>
        <taxon>Eukaryota</taxon>
        <taxon>Viridiplantae</taxon>
        <taxon>Streptophyta</taxon>
        <taxon>Embryophyta</taxon>
        <taxon>Tracheophyta</taxon>
        <taxon>Spermatophyta</taxon>
        <taxon>Magnoliopsida</taxon>
        <taxon>eudicotyledons</taxon>
        <taxon>Gunneridae</taxon>
        <taxon>Pentapetalae</taxon>
        <taxon>rosids</taxon>
        <taxon>malvids</taxon>
        <taxon>Myrtales</taxon>
        <taxon>Melastomataceae</taxon>
        <taxon>Melastomatoideae</taxon>
        <taxon>Melastomateae</taxon>
        <taxon>Melastoma</taxon>
    </lineage>
</organism>
<name>A0ACB9NXK3_9MYRT</name>
<sequence length="271" mass="30449">MRPSVYVGAGRENASKGCAFGESSLSSGIGMERGIRQVPTEEIRQLKLENEEDQKNRLDQLLQQIKGTAVIIGDAPAETLAPAIRDSWDDSETQLLRELEALRSERERVLHQNKILKEIERNKGQLLAEIKALSNENEQLRQQNQNVEESNRAQQYTKLGQEEENGALITITPPVNSSNHLMWLQAVVPSLGGVLMNVGYWLGVTLNLLLSIVNLLPWRQILGKAHFLISLVYKAISSRYKRLKEKVYDVMVDITRAMVAQNAGRLVMHSA</sequence>
<keyword evidence="2" id="KW-1185">Reference proteome</keyword>
<evidence type="ECO:0000313" key="2">
    <source>
        <dbReference type="Proteomes" id="UP001057402"/>
    </source>
</evidence>
<reference evidence="2" key="1">
    <citation type="journal article" date="2023" name="Front. Plant Sci.">
        <title>Chromosomal-level genome assembly of Melastoma candidum provides insights into trichome evolution.</title>
        <authorList>
            <person name="Zhong Y."/>
            <person name="Wu W."/>
            <person name="Sun C."/>
            <person name="Zou P."/>
            <person name="Liu Y."/>
            <person name="Dai S."/>
            <person name="Zhou R."/>
        </authorList>
    </citation>
    <scope>NUCLEOTIDE SEQUENCE [LARGE SCALE GENOMIC DNA]</scope>
</reference>
<dbReference type="EMBL" id="CM042886">
    <property type="protein sequence ID" value="KAI4341382.1"/>
    <property type="molecule type" value="Genomic_DNA"/>
</dbReference>
<comment type="caution">
    <text evidence="1">The sequence shown here is derived from an EMBL/GenBank/DDBJ whole genome shotgun (WGS) entry which is preliminary data.</text>
</comment>
<evidence type="ECO:0000313" key="1">
    <source>
        <dbReference type="EMBL" id="KAI4341382.1"/>
    </source>
</evidence>
<dbReference type="Proteomes" id="UP001057402">
    <property type="component" value="Chromosome 7"/>
</dbReference>
<protein>
    <submittedName>
        <fullName evidence="1">Uncharacterized protein</fullName>
    </submittedName>
</protein>
<proteinExistence type="predicted"/>
<accession>A0ACB9NXK3</accession>